<feature type="region of interest" description="Disordered" evidence="1">
    <location>
        <begin position="1"/>
        <end position="78"/>
    </location>
</feature>
<sequence>MSVAKLNEINAKSATEDDKPRMSRNIEVKQTSDSLREDRRGRQTWQRAIQPTVNSESITPSRHRSDPILDRNTIKTPD</sequence>
<evidence type="ECO:0000313" key="3">
    <source>
        <dbReference type="Proteomes" id="UP000613743"/>
    </source>
</evidence>
<feature type="compositionally biased region" description="Basic and acidic residues" evidence="1">
    <location>
        <begin position="14"/>
        <end position="27"/>
    </location>
</feature>
<keyword evidence="3" id="KW-1185">Reference proteome</keyword>
<feature type="compositionally biased region" description="Polar residues" evidence="1">
    <location>
        <begin position="43"/>
        <end position="60"/>
    </location>
</feature>
<dbReference type="AlphaFoldDB" id="A0A917N8Q6"/>
<gene>
    <name evidence="2" type="ORF">GCM10009332_06180</name>
</gene>
<protein>
    <submittedName>
        <fullName evidence="2">Uncharacterized protein</fullName>
    </submittedName>
</protein>
<dbReference type="Proteomes" id="UP000613743">
    <property type="component" value="Unassembled WGS sequence"/>
</dbReference>
<comment type="caution">
    <text evidence="2">The sequence shown here is derived from an EMBL/GenBank/DDBJ whole genome shotgun (WGS) entry which is preliminary data.</text>
</comment>
<evidence type="ECO:0000313" key="2">
    <source>
        <dbReference type="EMBL" id="GGI71585.1"/>
    </source>
</evidence>
<accession>A0A917N8Q6</accession>
<proteinExistence type="predicted"/>
<feature type="compositionally biased region" description="Basic and acidic residues" evidence="1">
    <location>
        <begin position="63"/>
        <end position="78"/>
    </location>
</feature>
<name>A0A917N8Q6_9GAMM</name>
<reference evidence="2" key="1">
    <citation type="journal article" date="2014" name="Int. J. Syst. Evol. Microbiol.">
        <title>Complete genome sequence of Corynebacterium casei LMG S-19264T (=DSM 44701T), isolated from a smear-ripened cheese.</title>
        <authorList>
            <consortium name="US DOE Joint Genome Institute (JGI-PGF)"/>
            <person name="Walter F."/>
            <person name="Albersmeier A."/>
            <person name="Kalinowski J."/>
            <person name="Ruckert C."/>
        </authorList>
    </citation>
    <scope>NUCLEOTIDE SEQUENCE</scope>
    <source>
        <strain evidence="2">JCM 30804</strain>
    </source>
</reference>
<organism evidence="2 3">
    <name type="scientific">Shewanella gelidii</name>
    <dbReference type="NCBI Taxonomy" id="1642821"/>
    <lineage>
        <taxon>Bacteria</taxon>
        <taxon>Pseudomonadati</taxon>
        <taxon>Pseudomonadota</taxon>
        <taxon>Gammaproteobacteria</taxon>
        <taxon>Alteromonadales</taxon>
        <taxon>Shewanellaceae</taxon>
        <taxon>Shewanella</taxon>
    </lineage>
</organism>
<evidence type="ECO:0000256" key="1">
    <source>
        <dbReference type="SAM" id="MobiDB-lite"/>
    </source>
</evidence>
<dbReference type="RefSeq" id="WP_188917682.1">
    <property type="nucleotide sequence ID" value="NZ_BMPZ01000001.1"/>
</dbReference>
<dbReference type="EMBL" id="BMPZ01000001">
    <property type="protein sequence ID" value="GGI71585.1"/>
    <property type="molecule type" value="Genomic_DNA"/>
</dbReference>
<reference evidence="2" key="2">
    <citation type="submission" date="2020-09" db="EMBL/GenBank/DDBJ databases">
        <authorList>
            <person name="Sun Q."/>
            <person name="Ohkuma M."/>
        </authorList>
    </citation>
    <scope>NUCLEOTIDE SEQUENCE</scope>
    <source>
        <strain evidence="2">JCM 30804</strain>
    </source>
</reference>